<gene>
    <name evidence="1" type="ORF">Pint_22145</name>
</gene>
<proteinExistence type="predicted"/>
<dbReference type="Proteomes" id="UP001163603">
    <property type="component" value="Chromosome 6"/>
</dbReference>
<dbReference type="EMBL" id="CM047741">
    <property type="protein sequence ID" value="KAJ0038133.1"/>
    <property type="molecule type" value="Genomic_DNA"/>
</dbReference>
<reference evidence="2" key="1">
    <citation type="journal article" date="2023" name="G3 (Bethesda)">
        <title>Genome assembly and association tests identify interacting loci associated with vigor, precocity, and sex in interspecific pistachio rootstocks.</title>
        <authorList>
            <person name="Palmer W."/>
            <person name="Jacygrad E."/>
            <person name="Sagayaradj S."/>
            <person name="Cavanaugh K."/>
            <person name="Han R."/>
            <person name="Bertier L."/>
            <person name="Beede B."/>
            <person name="Kafkas S."/>
            <person name="Golino D."/>
            <person name="Preece J."/>
            <person name="Michelmore R."/>
        </authorList>
    </citation>
    <scope>NUCLEOTIDE SEQUENCE [LARGE SCALE GENOMIC DNA]</scope>
</reference>
<sequence>MFLVLSIVFFLLSPYSGAENGDEFCPPTRCSPNGPEVRYPFRLKTQHPFCGHEGFELSCSNNKTLLHLPSSSDYYVQEISYVYSQITIMDVQETACTLQSLLVTNLKNSRFYVPFSGEYIIFNCTEKFQVSSDDVVGPINCLSYDRNFVYLISSFSYSEENLPSNCIMYRTVRASIAGTKGPLTNPGIVIGWKPHKECDNCENSRDYCGFNKTSNSVMCCKHENPKFCSNYPRHRKLSSLRNFEAP</sequence>
<organism evidence="1 2">
    <name type="scientific">Pistacia integerrima</name>
    <dbReference type="NCBI Taxonomy" id="434235"/>
    <lineage>
        <taxon>Eukaryota</taxon>
        <taxon>Viridiplantae</taxon>
        <taxon>Streptophyta</taxon>
        <taxon>Embryophyta</taxon>
        <taxon>Tracheophyta</taxon>
        <taxon>Spermatophyta</taxon>
        <taxon>Magnoliopsida</taxon>
        <taxon>eudicotyledons</taxon>
        <taxon>Gunneridae</taxon>
        <taxon>Pentapetalae</taxon>
        <taxon>rosids</taxon>
        <taxon>malvids</taxon>
        <taxon>Sapindales</taxon>
        <taxon>Anacardiaceae</taxon>
        <taxon>Pistacia</taxon>
    </lineage>
</organism>
<accession>A0ACC0YL04</accession>
<comment type="caution">
    <text evidence="1">The sequence shown here is derived from an EMBL/GenBank/DDBJ whole genome shotgun (WGS) entry which is preliminary data.</text>
</comment>
<name>A0ACC0YL04_9ROSI</name>
<keyword evidence="2" id="KW-1185">Reference proteome</keyword>
<evidence type="ECO:0000313" key="2">
    <source>
        <dbReference type="Proteomes" id="UP001163603"/>
    </source>
</evidence>
<protein>
    <submittedName>
        <fullName evidence="1">Uncharacterized protein</fullName>
    </submittedName>
</protein>
<evidence type="ECO:0000313" key="1">
    <source>
        <dbReference type="EMBL" id="KAJ0038133.1"/>
    </source>
</evidence>